<proteinExistence type="predicted"/>
<dbReference type="STRING" id="299467.A0A443SWN7"/>
<evidence type="ECO:0000313" key="1">
    <source>
        <dbReference type="EMBL" id="RWS31931.1"/>
    </source>
</evidence>
<reference evidence="1 2" key="1">
    <citation type="journal article" date="2018" name="Gigascience">
        <title>Genomes of trombidid mites reveal novel predicted allergens and laterally-transferred genes associated with secondary metabolism.</title>
        <authorList>
            <person name="Dong X."/>
            <person name="Chaisiri K."/>
            <person name="Xia D."/>
            <person name="Armstrong S.D."/>
            <person name="Fang Y."/>
            <person name="Donnelly M.J."/>
            <person name="Kadowaki T."/>
            <person name="McGarry J.W."/>
            <person name="Darby A.C."/>
            <person name="Makepeace B.L."/>
        </authorList>
    </citation>
    <scope>NUCLEOTIDE SEQUENCE [LARGE SCALE GENOMIC DNA]</scope>
    <source>
        <strain evidence="1">UoL-UT</strain>
    </source>
</reference>
<accession>A0A443SWN7</accession>
<name>A0A443SWN7_9ACAR</name>
<organism evidence="1 2">
    <name type="scientific">Leptotrombidium deliense</name>
    <dbReference type="NCBI Taxonomy" id="299467"/>
    <lineage>
        <taxon>Eukaryota</taxon>
        <taxon>Metazoa</taxon>
        <taxon>Ecdysozoa</taxon>
        <taxon>Arthropoda</taxon>
        <taxon>Chelicerata</taxon>
        <taxon>Arachnida</taxon>
        <taxon>Acari</taxon>
        <taxon>Acariformes</taxon>
        <taxon>Trombidiformes</taxon>
        <taxon>Prostigmata</taxon>
        <taxon>Anystina</taxon>
        <taxon>Parasitengona</taxon>
        <taxon>Trombiculoidea</taxon>
        <taxon>Trombiculidae</taxon>
        <taxon>Leptotrombidium</taxon>
    </lineage>
</organism>
<dbReference type="EMBL" id="NCKV01000024">
    <property type="protein sequence ID" value="RWS31931.1"/>
    <property type="molecule type" value="Genomic_DNA"/>
</dbReference>
<dbReference type="SUPFAM" id="SSF47986">
    <property type="entry name" value="DEATH domain"/>
    <property type="match status" value="1"/>
</dbReference>
<sequence length="94" mass="11137">MEGGKQRIQENMDELVNKIDCCPLFPFFRLKKIFSQRSVNEIQQYSDKRRRNFEVLTNVYRRSASVFNSFVDVLWMSGQRDAARILKPECVTVN</sequence>
<dbReference type="VEuPathDB" id="VectorBase:LDEU000108"/>
<dbReference type="InterPro" id="IPR011029">
    <property type="entry name" value="DEATH-like_dom_sf"/>
</dbReference>
<evidence type="ECO:0000313" key="2">
    <source>
        <dbReference type="Proteomes" id="UP000288716"/>
    </source>
</evidence>
<protein>
    <submittedName>
        <fullName evidence="1">Uncharacterized protein</fullName>
    </submittedName>
</protein>
<gene>
    <name evidence="1" type="ORF">B4U80_13584</name>
</gene>
<dbReference type="AlphaFoldDB" id="A0A443SWN7"/>
<dbReference type="Proteomes" id="UP000288716">
    <property type="component" value="Unassembled WGS sequence"/>
</dbReference>
<keyword evidence="2" id="KW-1185">Reference proteome</keyword>
<dbReference type="CDD" id="cd01671">
    <property type="entry name" value="CARD"/>
    <property type="match status" value="1"/>
</dbReference>
<dbReference type="Gene3D" id="1.10.533.10">
    <property type="entry name" value="Death Domain, Fas"/>
    <property type="match status" value="1"/>
</dbReference>
<comment type="caution">
    <text evidence="1">The sequence shown here is derived from an EMBL/GenBank/DDBJ whole genome shotgun (WGS) entry which is preliminary data.</text>
</comment>